<accession>A0ABU3CP76</accession>
<evidence type="ECO:0000313" key="1">
    <source>
        <dbReference type="EMBL" id="MDT0648157.1"/>
    </source>
</evidence>
<dbReference type="EMBL" id="JAVRHO010000031">
    <property type="protein sequence ID" value="MDT0648157.1"/>
    <property type="molecule type" value="Genomic_DNA"/>
</dbReference>
<name>A0ABU3CP76_9FLAO</name>
<evidence type="ECO:0000313" key="2">
    <source>
        <dbReference type="Proteomes" id="UP001245285"/>
    </source>
</evidence>
<dbReference type="Proteomes" id="UP001245285">
    <property type="component" value="Unassembled WGS sequence"/>
</dbReference>
<organism evidence="1 2">
    <name type="scientific">Autumnicola lenta</name>
    <dbReference type="NCBI Taxonomy" id="3075593"/>
    <lineage>
        <taxon>Bacteria</taxon>
        <taxon>Pseudomonadati</taxon>
        <taxon>Bacteroidota</taxon>
        <taxon>Flavobacteriia</taxon>
        <taxon>Flavobacteriales</taxon>
        <taxon>Flavobacteriaceae</taxon>
        <taxon>Autumnicola</taxon>
    </lineage>
</organism>
<gene>
    <name evidence="1" type="ORF">RM545_15790</name>
</gene>
<protein>
    <recommendedName>
        <fullName evidence="3">Lipoprotein</fullName>
    </recommendedName>
</protein>
<proteinExistence type="predicted"/>
<dbReference type="RefSeq" id="WP_311496256.1">
    <property type="nucleotide sequence ID" value="NZ_JAVRHO010000031.1"/>
</dbReference>
<evidence type="ECO:0008006" key="3">
    <source>
        <dbReference type="Google" id="ProtNLM"/>
    </source>
</evidence>
<keyword evidence="2" id="KW-1185">Reference proteome</keyword>
<comment type="caution">
    <text evidence="1">The sequence shown here is derived from an EMBL/GenBank/DDBJ whole genome shotgun (WGS) entry which is preliminary data.</text>
</comment>
<reference evidence="1 2" key="1">
    <citation type="submission" date="2023-09" db="EMBL/GenBank/DDBJ databases">
        <authorList>
            <person name="Rey-Velasco X."/>
        </authorList>
    </citation>
    <scope>NUCLEOTIDE SEQUENCE [LARGE SCALE GENOMIC DNA]</scope>
    <source>
        <strain evidence="1 2">F260</strain>
    </source>
</reference>
<sequence>MKTIIRILCFFCVLGCNKSDLLHKTSKDYIDSLSKDVKVDFNVFVREVEVPSKNITVYRINSGTYNLEHGEIPTSYFEYKDHYVFIFYQDSIPTENVEKLGNKGLYKEKESFYSEEDYDEWILAMCNKKKHILIKDSWYRPLDSLESLKNFECKK</sequence>